<dbReference type="InterPro" id="IPR036250">
    <property type="entry name" value="AcylCo_DH-like_C"/>
</dbReference>
<dbReference type="InterPro" id="IPR046373">
    <property type="entry name" value="Acyl-CoA_Oxase/DH_mid-dom_sf"/>
</dbReference>
<evidence type="ECO:0000259" key="7">
    <source>
        <dbReference type="Pfam" id="PF02770"/>
    </source>
</evidence>
<feature type="domain" description="Acyl-CoA dehydrogenase/oxidase C-terminal" evidence="6">
    <location>
        <begin position="234"/>
        <end position="376"/>
    </location>
</feature>
<dbReference type="Pfam" id="PF02771">
    <property type="entry name" value="Acyl-CoA_dh_N"/>
    <property type="match status" value="1"/>
</dbReference>
<protein>
    <recommendedName>
        <fullName evidence="10">Acyl-CoA dehydrogenase/oxidase C-terminal domain-containing protein</fullName>
    </recommendedName>
</protein>
<dbReference type="GO" id="GO:0050660">
    <property type="term" value="F:flavin adenine dinucleotide binding"/>
    <property type="evidence" value="ECO:0007669"/>
    <property type="project" value="InterPro"/>
</dbReference>
<dbReference type="SUPFAM" id="SSF56645">
    <property type="entry name" value="Acyl-CoA dehydrogenase NM domain-like"/>
    <property type="match status" value="1"/>
</dbReference>
<comment type="cofactor">
    <cofactor evidence="1">
        <name>FAD</name>
        <dbReference type="ChEBI" id="CHEBI:57692"/>
    </cofactor>
</comment>
<dbReference type="InterPro" id="IPR009075">
    <property type="entry name" value="AcylCo_DH/oxidase_C"/>
</dbReference>
<dbReference type="SUPFAM" id="SSF47203">
    <property type="entry name" value="Acyl-CoA dehydrogenase C-terminal domain-like"/>
    <property type="match status" value="1"/>
</dbReference>
<dbReference type="PANTHER" id="PTHR48083:SF2">
    <property type="entry name" value="MEDIUM-CHAIN SPECIFIC ACYL-COA DEHYDROGENASE, MITOCHONDRIAL"/>
    <property type="match status" value="1"/>
</dbReference>
<accession>A0A382DZV1</accession>
<dbReference type="FunFam" id="2.40.110.10:FF:000002">
    <property type="entry name" value="Acyl-CoA dehydrogenase fadE12"/>
    <property type="match status" value="1"/>
</dbReference>
<feature type="domain" description="Acyl-CoA dehydrogenase/oxidase N-terminal" evidence="8">
    <location>
        <begin position="9"/>
        <end position="117"/>
    </location>
</feature>
<keyword evidence="5" id="KW-0560">Oxidoreductase</keyword>
<evidence type="ECO:0000259" key="8">
    <source>
        <dbReference type="Pfam" id="PF02771"/>
    </source>
</evidence>
<dbReference type="EMBL" id="UINC01041727">
    <property type="protein sequence ID" value="SVB43404.1"/>
    <property type="molecule type" value="Genomic_DNA"/>
</dbReference>
<dbReference type="Gene3D" id="2.40.110.10">
    <property type="entry name" value="Butyryl-CoA Dehydrogenase, subunit A, domain 2"/>
    <property type="match status" value="1"/>
</dbReference>
<evidence type="ECO:0000256" key="1">
    <source>
        <dbReference type="ARBA" id="ARBA00001974"/>
    </source>
</evidence>
<keyword evidence="4" id="KW-0274">FAD</keyword>
<evidence type="ECO:0000259" key="6">
    <source>
        <dbReference type="Pfam" id="PF00441"/>
    </source>
</evidence>
<reference evidence="9" key="1">
    <citation type="submission" date="2018-05" db="EMBL/GenBank/DDBJ databases">
        <authorList>
            <person name="Lanie J.A."/>
            <person name="Ng W.-L."/>
            <person name="Kazmierczak K.M."/>
            <person name="Andrzejewski T.M."/>
            <person name="Davidsen T.M."/>
            <person name="Wayne K.J."/>
            <person name="Tettelin H."/>
            <person name="Glass J.I."/>
            <person name="Rusch D."/>
            <person name="Podicherti R."/>
            <person name="Tsui H.-C.T."/>
            <person name="Winkler M.E."/>
        </authorList>
    </citation>
    <scope>NUCLEOTIDE SEQUENCE</scope>
</reference>
<keyword evidence="3" id="KW-0285">Flavoprotein</keyword>
<evidence type="ECO:0000256" key="5">
    <source>
        <dbReference type="ARBA" id="ARBA00023002"/>
    </source>
</evidence>
<evidence type="ECO:0008006" key="10">
    <source>
        <dbReference type="Google" id="ProtNLM"/>
    </source>
</evidence>
<dbReference type="Pfam" id="PF02770">
    <property type="entry name" value="Acyl-CoA_dh_M"/>
    <property type="match status" value="1"/>
</dbReference>
<dbReference type="FunFam" id="1.20.140.10:FF:000004">
    <property type="entry name" value="Acyl-CoA dehydrogenase FadE25"/>
    <property type="match status" value="1"/>
</dbReference>
<proteinExistence type="inferred from homology"/>
<dbReference type="InterPro" id="IPR006091">
    <property type="entry name" value="Acyl-CoA_Oxase/DH_mid-dom"/>
</dbReference>
<evidence type="ECO:0000256" key="3">
    <source>
        <dbReference type="ARBA" id="ARBA00022630"/>
    </source>
</evidence>
<dbReference type="Gene3D" id="1.20.140.10">
    <property type="entry name" value="Butyryl-CoA Dehydrogenase, subunit A, domain 3"/>
    <property type="match status" value="1"/>
</dbReference>
<dbReference type="GO" id="GO:0033539">
    <property type="term" value="P:fatty acid beta-oxidation using acyl-CoA dehydrogenase"/>
    <property type="evidence" value="ECO:0007669"/>
    <property type="project" value="TreeGrafter"/>
</dbReference>
<dbReference type="InterPro" id="IPR050741">
    <property type="entry name" value="Acyl-CoA_dehydrogenase"/>
</dbReference>
<feature type="domain" description="Acyl-CoA oxidase/dehydrogenase middle" evidence="7">
    <location>
        <begin position="130"/>
        <end position="220"/>
    </location>
</feature>
<dbReference type="InterPro" id="IPR037069">
    <property type="entry name" value="AcylCoA_DH/ox_N_sf"/>
</dbReference>
<dbReference type="Gene3D" id="1.10.540.10">
    <property type="entry name" value="Acyl-CoA dehydrogenase/oxidase, N-terminal domain"/>
    <property type="match status" value="1"/>
</dbReference>
<organism evidence="9">
    <name type="scientific">marine metagenome</name>
    <dbReference type="NCBI Taxonomy" id="408172"/>
    <lineage>
        <taxon>unclassified sequences</taxon>
        <taxon>metagenomes</taxon>
        <taxon>ecological metagenomes</taxon>
    </lineage>
</organism>
<dbReference type="InterPro" id="IPR013786">
    <property type="entry name" value="AcylCoA_DH/ox_N"/>
</dbReference>
<dbReference type="PANTHER" id="PTHR48083">
    <property type="entry name" value="MEDIUM-CHAIN SPECIFIC ACYL-COA DEHYDROGENASE, MITOCHONDRIAL-RELATED"/>
    <property type="match status" value="1"/>
</dbReference>
<dbReference type="InterPro" id="IPR009100">
    <property type="entry name" value="AcylCoA_DH/oxidase_NM_dom_sf"/>
</dbReference>
<evidence type="ECO:0000313" key="9">
    <source>
        <dbReference type="EMBL" id="SVB43404.1"/>
    </source>
</evidence>
<dbReference type="GO" id="GO:0003995">
    <property type="term" value="F:acyl-CoA dehydrogenase activity"/>
    <property type="evidence" value="ECO:0007669"/>
    <property type="project" value="TreeGrafter"/>
</dbReference>
<gene>
    <name evidence="9" type="ORF">METZ01_LOCUS196258</name>
</gene>
<name>A0A382DZV1_9ZZZZ</name>
<evidence type="ECO:0000256" key="2">
    <source>
        <dbReference type="ARBA" id="ARBA00009347"/>
    </source>
</evidence>
<feature type="non-terminal residue" evidence="9">
    <location>
        <position position="377"/>
    </location>
</feature>
<dbReference type="GO" id="GO:0005737">
    <property type="term" value="C:cytoplasm"/>
    <property type="evidence" value="ECO:0007669"/>
    <property type="project" value="TreeGrafter"/>
</dbReference>
<comment type="similarity">
    <text evidence="2">Belongs to the acyl-CoA dehydrogenase family.</text>
</comment>
<dbReference type="Pfam" id="PF00441">
    <property type="entry name" value="Acyl-CoA_dh_1"/>
    <property type="match status" value="1"/>
</dbReference>
<dbReference type="AlphaFoldDB" id="A0A382DZV1"/>
<evidence type="ECO:0000256" key="4">
    <source>
        <dbReference type="ARBA" id="ARBA00022827"/>
    </source>
</evidence>
<sequence>MTERYELPEELRLTRNLVSDFNKNEIIPLEQEIPHDSITIPENDFSRLSQKTKEMGLWCLAVPEKHGGAGLSLFANAVIAEEMVQHAAGLYCPAYGTMGDAPPEIIWAGDEYQIKKYGLPTVEHKLKGWFAITEPSGGSDPARAIQTHAKRDGDDWIINGSKLFISGSPWGNWGIVFARTDPESRRGITAFIVENDWPGLTVEPVPVMRAYYPGQLFFDDLRVPSENVLGEVDGGWDLLANKLLARARIPYSASNLGVAVAAHKMAVEYSKTRETFGAPLASRQAIQWMLVDSEIEIRACRWLVWEAAWQFDNGEDFRQAASVAKVHSAETLGNVVDRAIQVHGGMGVTEWLPLERWYREARIRRIGEGPTEVQKMV</sequence>